<accession>A0ABS0LGX5</accession>
<organism evidence="1 2">
    <name type="scientific">Ruoffia tabacinasalis</name>
    <dbReference type="NCBI Taxonomy" id="87458"/>
    <lineage>
        <taxon>Bacteria</taxon>
        <taxon>Bacillati</taxon>
        <taxon>Bacillota</taxon>
        <taxon>Bacilli</taxon>
        <taxon>Lactobacillales</taxon>
        <taxon>Aerococcaceae</taxon>
        <taxon>Ruoffia</taxon>
    </lineage>
</organism>
<evidence type="ECO:0000313" key="2">
    <source>
        <dbReference type="Proteomes" id="UP000823401"/>
    </source>
</evidence>
<dbReference type="EMBL" id="JACCEL010000001">
    <property type="protein sequence ID" value="MBG9977262.1"/>
    <property type="molecule type" value="Genomic_DNA"/>
</dbReference>
<dbReference type="RefSeq" id="WP_197103146.1">
    <property type="nucleotide sequence ID" value="NZ_JACCEL010000001.1"/>
</dbReference>
<evidence type="ECO:0000313" key="1">
    <source>
        <dbReference type="EMBL" id="MBG9977262.1"/>
    </source>
</evidence>
<reference evidence="1 2" key="1">
    <citation type="submission" date="2020-07" db="EMBL/GenBank/DDBJ databases">
        <title>Facklamia lactis sp. nov., isolated from raw milk.</title>
        <authorList>
            <person name="Doll E.V."/>
            <person name="Huptas C."/>
            <person name="Staib L."/>
            <person name="Wenning M."/>
            <person name="Scherer S."/>
        </authorList>
    </citation>
    <scope>NUCLEOTIDE SEQUENCE [LARGE SCALE GENOMIC DNA]</scope>
    <source>
        <strain evidence="1 2">DSM 104272</strain>
    </source>
</reference>
<dbReference type="Proteomes" id="UP000823401">
    <property type="component" value="Unassembled WGS sequence"/>
</dbReference>
<proteinExistence type="predicted"/>
<protein>
    <submittedName>
        <fullName evidence="1">Uncharacterized protein</fullName>
    </submittedName>
</protein>
<comment type="caution">
    <text evidence="1">The sequence shown here is derived from an EMBL/GenBank/DDBJ whole genome shotgun (WGS) entry which is preliminary data.</text>
</comment>
<sequence>MNENKKQPSGYITEQLQLLSEKSKGDDITISESILIAETIKKLIKLF</sequence>
<keyword evidence="2" id="KW-1185">Reference proteome</keyword>
<gene>
    <name evidence="1" type="ORF">HYQ42_00560</name>
</gene>
<name>A0ABS0LGX5_9LACT</name>